<accession>U2YM56</accession>
<dbReference type="AlphaFoldDB" id="U2YM56"/>
<dbReference type="GO" id="GO:0005886">
    <property type="term" value="C:plasma membrane"/>
    <property type="evidence" value="ECO:0007669"/>
    <property type="project" value="TreeGrafter"/>
</dbReference>
<name>U2YM56_9RHOB</name>
<dbReference type="InterPro" id="IPR050445">
    <property type="entry name" value="Bact_polysacc_biosynth/exp"/>
</dbReference>
<evidence type="ECO:0000256" key="2">
    <source>
        <dbReference type="SAM" id="MobiDB-lite"/>
    </source>
</evidence>
<dbReference type="EMBL" id="BATB01000031">
    <property type="protein sequence ID" value="GAD56231.1"/>
    <property type="molecule type" value="Genomic_DNA"/>
</dbReference>
<keyword evidence="5" id="KW-1185">Reference proteome</keyword>
<feature type="compositionally biased region" description="Basic and acidic residues" evidence="2">
    <location>
        <begin position="274"/>
        <end position="283"/>
    </location>
</feature>
<keyword evidence="3" id="KW-0812">Transmembrane</keyword>
<dbReference type="STRING" id="1337093.MBELCI_2283"/>
<feature type="coiled-coil region" evidence="1">
    <location>
        <begin position="115"/>
        <end position="183"/>
    </location>
</feature>
<reference evidence="4" key="1">
    <citation type="journal article" date="2013" name="Genome Announc.">
        <title>Draft Genome Sequence of Loktanella cinnabarina LL-001T, Isolated from Deep-Sea Floor Sediment.</title>
        <authorList>
            <person name="Nishi S."/>
            <person name="Tsubouchi T."/>
            <person name="Takaki Y."/>
            <person name="Koyanagi R."/>
            <person name="Satoh N."/>
            <person name="Maruyama T."/>
            <person name="Hatada Y."/>
        </authorList>
    </citation>
    <scope>NUCLEOTIDE SEQUENCE [LARGE SCALE GENOMIC DNA]</scope>
    <source>
        <strain evidence="4">LL-001</strain>
    </source>
</reference>
<dbReference type="PANTHER" id="PTHR32309">
    <property type="entry name" value="TYROSINE-PROTEIN KINASE"/>
    <property type="match status" value="1"/>
</dbReference>
<keyword evidence="1" id="KW-0175">Coiled coil</keyword>
<evidence type="ECO:0000313" key="5">
    <source>
        <dbReference type="Proteomes" id="UP000016566"/>
    </source>
</evidence>
<evidence type="ECO:0000256" key="3">
    <source>
        <dbReference type="SAM" id="Phobius"/>
    </source>
</evidence>
<proteinExistence type="predicted"/>
<dbReference type="Proteomes" id="UP000016566">
    <property type="component" value="Unassembled WGS sequence"/>
</dbReference>
<keyword evidence="3" id="KW-1133">Transmembrane helix</keyword>
<dbReference type="PANTHER" id="PTHR32309:SF13">
    <property type="entry name" value="FERRIC ENTEROBACTIN TRANSPORT PROTEIN FEPE"/>
    <property type="match status" value="1"/>
</dbReference>
<evidence type="ECO:0000313" key="4">
    <source>
        <dbReference type="EMBL" id="GAD56231.1"/>
    </source>
</evidence>
<evidence type="ECO:0000256" key="1">
    <source>
        <dbReference type="SAM" id="Coils"/>
    </source>
</evidence>
<feature type="transmembrane region" description="Helical" evidence="3">
    <location>
        <begin position="248"/>
        <end position="270"/>
    </location>
</feature>
<organism evidence="4 5">
    <name type="scientific">Limimaricola cinnabarinus LL-001</name>
    <dbReference type="NCBI Taxonomy" id="1337093"/>
    <lineage>
        <taxon>Bacteria</taxon>
        <taxon>Pseudomonadati</taxon>
        <taxon>Pseudomonadota</taxon>
        <taxon>Alphaproteobacteria</taxon>
        <taxon>Rhodobacterales</taxon>
        <taxon>Paracoccaceae</taxon>
        <taxon>Limimaricola</taxon>
    </lineage>
</organism>
<dbReference type="GO" id="GO:0004713">
    <property type="term" value="F:protein tyrosine kinase activity"/>
    <property type="evidence" value="ECO:0007669"/>
    <property type="project" value="TreeGrafter"/>
</dbReference>
<keyword evidence="3" id="KW-0472">Membrane</keyword>
<evidence type="ECO:0008006" key="6">
    <source>
        <dbReference type="Google" id="ProtNLM"/>
    </source>
</evidence>
<sequence length="302" mass="33384">MDKVGFERTYPDLPFTDAGRRAATVALDAATKVELITGSYVVKIAVRHTDPEIAAELANALTDSFLEQRRSMYLGREVETVTERLESTRLEADRIDARLAQLLGGSDPVVIEERLKSATREQAQLTEALRDARLDLLSLRQQRSALQDRLVSDAEWRQADLAVSEAEARVAFFEQEKTTVEAAIGEMSTIMPRVRLLKASQDAQTERLAELELRLRDTKAVSSFDNVRVIETGVPPLRPVSMPPKTQFAIAGAVAGLAAFAAVIIATLLAPKQPEPRPRRMRSDPGLMVLRNTRRANERAGA</sequence>
<protein>
    <recommendedName>
        <fullName evidence="6">Tyrosine kinase G-rich domain-containing protein</fullName>
    </recommendedName>
</protein>
<comment type="caution">
    <text evidence="4">The sequence shown here is derived from an EMBL/GenBank/DDBJ whole genome shotgun (WGS) entry which is preliminary data.</text>
</comment>
<feature type="region of interest" description="Disordered" evidence="2">
    <location>
        <begin position="274"/>
        <end position="302"/>
    </location>
</feature>
<gene>
    <name evidence="4" type="ORF">MBELCI_2283</name>
</gene>